<evidence type="ECO:0000256" key="1">
    <source>
        <dbReference type="SAM" id="MobiDB-lite"/>
    </source>
</evidence>
<keyword evidence="2" id="KW-0812">Transmembrane</keyword>
<feature type="domain" description="Brl1/Brr6" evidence="3">
    <location>
        <begin position="206"/>
        <end position="339"/>
    </location>
</feature>
<feature type="compositionally biased region" description="Low complexity" evidence="1">
    <location>
        <begin position="355"/>
        <end position="364"/>
    </location>
</feature>
<feature type="transmembrane region" description="Helical" evidence="2">
    <location>
        <begin position="318"/>
        <end position="338"/>
    </location>
</feature>
<dbReference type="PANTHER" id="PTHR28136">
    <property type="entry name" value="NUCLEUS EXPORT PROTEIN BRR6"/>
    <property type="match status" value="1"/>
</dbReference>
<dbReference type="GO" id="GO:0006998">
    <property type="term" value="P:nuclear envelope organization"/>
    <property type="evidence" value="ECO:0007669"/>
    <property type="project" value="InterPro"/>
</dbReference>
<dbReference type="InterPro" id="IPR040202">
    <property type="entry name" value="Brl1/Brr6"/>
</dbReference>
<feature type="compositionally biased region" description="Polar residues" evidence="1">
    <location>
        <begin position="366"/>
        <end position="377"/>
    </location>
</feature>
<proteinExistence type="predicted"/>
<dbReference type="GO" id="GO:0055088">
    <property type="term" value="P:lipid homeostasis"/>
    <property type="evidence" value="ECO:0007669"/>
    <property type="project" value="InterPro"/>
</dbReference>
<name>A0A060T6T0_BLAAD</name>
<evidence type="ECO:0000259" key="3">
    <source>
        <dbReference type="SMART" id="SM01042"/>
    </source>
</evidence>
<feature type="transmembrane region" description="Helical" evidence="2">
    <location>
        <begin position="204"/>
        <end position="226"/>
    </location>
</feature>
<feature type="compositionally biased region" description="Acidic residues" evidence="1">
    <location>
        <begin position="73"/>
        <end position="82"/>
    </location>
</feature>
<organism evidence="4">
    <name type="scientific">Blastobotrys adeninivorans</name>
    <name type="common">Yeast</name>
    <name type="synonym">Arxula adeninivorans</name>
    <dbReference type="NCBI Taxonomy" id="409370"/>
    <lineage>
        <taxon>Eukaryota</taxon>
        <taxon>Fungi</taxon>
        <taxon>Dikarya</taxon>
        <taxon>Ascomycota</taxon>
        <taxon>Saccharomycotina</taxon>
        <taxon>Dipodascomycetes</taxon>
        <taxon>Dipodascales</taxon>
        <taxon>Trichomonascaceae</taxon>
        <taxon>Blastobotrys</taxon>
    </lineage>
</organism>
<reference evidence="4" key="1">
    <citation type="submission" date="2014-02" db="EMBL/GenBank/DDBJ databases">
        <authorList>
            <person name="Genoscope - CEA"/>
        </authorList>
    </citation>
    <scope>NUCLEOTIDE SEQUENCE</scope>
    <source>
        <strain evidence="4">LS3</strain>
    </source>
</reference>
<accession>A0A060T6T0</accession>
<dbReference type="AlphaFoldDB" id="A0A060T6T0"/>
<protein>
    <submittedName>
        <fullName evidence="4">ARAD1B14586p</fullName>
    </submittedName>
</protein>
<evidence type="ECO:0000256" key="2">
    <source>
        <dbReference type="SAM" id="Phobius"/>
    </source>
</evidence>
<evidence type="ECO:0000313" key="4">
    <source>
        <dbReference type="EMBL" id="CDP36504.1"/>
    </source>
</evidence>
<sequence>MDSLGGILDSIRDVEKDRFEVDSMKRSLEADWEPEDVVMADASEDVVANTLGGLSLQPQSRLPSQPRRHMLEQDIDDVEMEDAPVANTQQHPESSPRRVKMKDMLSPTSLGAQLAEHRVVLFGGQDEAKGVDEKDQMPDNDSKKGVQENDDATGTSGADGDTDRTEEITRAAADSAVGPSSTYNGEYRYPMDMPWPRTNDNTPYIISTYLQLAFNMFMVCIILYLVSRSLVVLWRDVDAKLESYSNNLMVDISQCTMQYLENNCRPDIRPPALHDECSRLEKCMEQDPSGIGRAKVTAETIAEIINSFVEPFTMKTTIVAFTLFVLVMFLSNLFFGFIRAKSYYHDHPTIQSSGQSSSKIGLLSHPPNNNDNSLSNGGQVPPIYYQLPVSGVSSQSSVYHTAMNSRHRDQAQSLGLPSVSR</sequence>
<dbReference type="SMART" id="SM01042">
    <property type="entry name" value="Brr6_like_C_C"/>
    <property type="match status" value="1"/>
</dbReference>
<dbReference type="Pfam" id="PF10104">
    <property type="entry name" value="Brr6_like_C_C"/>
    <property type="match status" value="1"/>
</dbReference>
<feature type="region of interest" description="Disordered" evidence="1">
    <location>
        <begin position="400"/>
        <end position="421"/>
    </location>
</feature>
<feature type="compositionally biased region" description="Basic and acidic residues" evidence="1">
    <location>
        <begin position="127"/>
        <end position="147"/>
    </location>
</feature>
<dbReference type="PANTHER" id="PTHR28136:SF1">
    <property type="entry name" value="NUCLEUS EXPORT PROTEIN BRL1"/>
    <property type="match status" value="1"/>
</dbReference>
<feature type="region of interest" description="Disordered" evidence="1">
    <location>
        <begin position="355"/>
        <end position="377"/>
    </location>
</feature>
<gene>
    <name evidence="4" type="ORF">GNLVRS02_ARAD1B14586g</name>
</gene>
<feature type="compositionally biased region" description="Polar residues" evidence="1">
    <location>
        <begin position="411"/>
        <end position="421"/>
    </location>
</feature>
<dbReference type="InterPro" id="IPR018767">
    <property type="entry name" value="Brl1/Brr6_dom"/>
</dbReference>
<dbReference type="GO" id="GO:0031965">
    <property type="term" value="C:nuclear membrane"/>
    <property type="evidence" value="ECO:0007669"/>
    <property type="project" value="InterPro"/>
</dbReference>
<dbReference type="EMBL" id="HG937692">
    <property type="protein sequence ID" value="CDP36504.1"/>
    <property type="molecule type" value="Genomic_DNA"/>
</dbReference>
<feature type="region of interest" description="Disordered" evidence="1">
    <location>
        <begin position="127"/>
        <end position="164"/>
    </location>
</feature>
<reference evidence="4" key="2">
    <citation type="submission" date="2014-06" db="EMBL/GenBank/DDBJ databases">
        <title>The complete genome of Blastobotrys (Arxula) adeninivorans LS3 - a yeast of biotechnological interest.</title>
        <authorList>
            <person name="Kunze G."/>
            <person name="Gaillardin C."/>
            <person name="Czernicka M."/>
            <person name="Durrens P."/>
            <person name="Martin T."/>
            <person name="Boer E."/>
            <person name="Gabaldon T."/>
            <person name="Cruz J."/>
            <person name="Talla E."/>
            <person name="Marck C."/>
            <person name="Goffeau A."/>
            <person name="Barbe V."/>
            <person name="Baret P."/>
            <person name="Baronian K."/>
            <person name="Beier S."/>
            <person name="Bleykasten C."/>
            <person name="Bode R."/>
            <person name="Casaregola S."/>
            <person name="Despons L."/>
            <person name="Fairhead C."/>
            <person name="Giersberg M."/>
            <person name="Gierski P."/>
            <person name="Hahnel U."/>
            <person name="Hartmann A."/>
            <person name="Jankowska D."/>
            <person name="Jubin C."/>
            <person name="Jung P."/>
            <person name="Lafontaine I."/>
            <person name="Leh-Louis V."/>
            <person name="Lemaire M."/>
            <person name="Marcet-Houben M."/>
            <person name="Mascher M."/>
            <person name="Morel G."/>
            <person name="Richard G.-F."/>
            <person name="Riechen J."/>
            <person name="Sacerdot C."/>
            <person name="Sarkar A."/>
            <person name="Savel G."/>
            <person name="Schacherer J."/>
            <person name="Sherman D."/>
            <person name="Straub M.-L."/>
            <person name="Stein N."/>
            <person name="Thierry A."/>
            <person name="Trautwein-Schult A."/>
            <person name="Westhof E."/>
            <person name="Worch S."/>
            <person name="Dujon B."/>
            <person name="Souciet J.-L."/>
            <person name="Wincker P."/>
            <person name="Scholz U."/>
            <person name="Neuveglise N."/>
        </authorList>
    </citation>
    <scope>NUCLEOTIDE SEQUENCE</scope>
    <source>
        <strain evidence="4">LS3</strain>
    </source>
</reference>
<keyword evidence="2" id="KW-1133">Transmembrane helix</keyword>
<keyword evidence="2" id="KW-0472">Membrane</keyword>
<feature type="region of interest" description="Disordered" evidence="1">
    <location>
        <begin position="54"/>
        <end position="100"/>
    </location>
</feature>
<dbReference type="PhylomeDB" id="A0A060T6T0"/>